<dbReference type="AlphaFoldDB" id="A0A225D535"/>
<keyword evidence="1" id="KW-0812">Transmembrane</keyword>
<proteinExistence type="predicted"/>
<dbReference type="OrthoDB" id="267335at2"/>
<evidence type="ECO:0000313" key="2">
    <source>
        <dbReference type="EMBL" id="OWK36602.1"/>
    </source>
</evidence>
<organism evidence="2 3">
    <name type="scientific">Fimbriiglobus ruber</name>
    <dbReference type="NCBI Taxonomy" id="1908690"/>
    <lineage>
        <taxon>Bacteria</taxon>
        <taxon>Pseudomonadati</taxon>
        <taxon>Planctomycetota</taxon>
        <taxon>Planctomycetia</taxon>
        <taxon>Gemmatales</taxon>
        <taxon>Gemmataceae</taxon>
        <taxon>Fimbriiglobus</taxon>
    </lineage>
</organism>
<evidence type="ECO:0000313" key="3">
    <source>
        <dbReference type="Proteomes" id="UP000214646"/>
    </source>
</evidence>
<dbReference type="RefSeq" id="WP_088259585.1">
    <property type="nucleotide sequence ID" value="NZ_NIDE01000017.1"/>
</dbReference>
<reference evidence="3" key="1">
    <citation type="submission" date="2017-06" db="EMBL/GenBank/DDBJ databases">
        <title>Genome analysis of Fimbriiglobus ruber SP5, the first member of the order Planctomycetales with confirmed chitinolytic capability.</title>
        <authorList>
            <person name="Ravin N.V."/>
            <person name="Rakitin A.L."/>
            <person name="Ivanova A.A."/>
            <person name="Beletsky A.V."/>
            <person name="Kulichevskaya I.S."/>
            <person name="Mardanov A.V."/>
            <person name="Dedysh S.N."/>
        </authorList>
    </citation>
    <scope>NUCLEOTIDE SEQUENCE [LARGE SCALE GENOMIC DNA]</scope>
    <source>
        <strain evidence="3">SP5</strain>
    </source>
</reference>
<feature type="transmembrane region" description="Helical" evidence="1">
    <location>
        <begin position="32"/>
        <end position="51"/>
    </location>
</feature>
<comment type="caution">
    <text evidence="2">The sequence shown here is derived from an EMBL/GenBank/DDBJ whole genome shotgun (WGS) entry which is preliminary data.</text>
</comment>
<protein>
    <submittedName>
        <fullName evidence="2">Uncharacterized protein</fullName>
    </submittedName>
</protein>
<keyword evidence="3" id="KW-1185">Reference proteome</keyword>
<feature type="transmembrane region" description="Helical" evidence="1">
    <location>
        <begin position="71"/>
        <end position="89"/>
    </location>
</feature>
<feature type="transmembrane region" description="Helical" evidence="1">
    <location>
        <begin position="122"/>
        <end position="144"/>
    </location>
</feature>
<feature type="transmembrane region" description="Helical" evidence="1">
    <location>
        <begin position="228"/>
        <end position="251"/>
    </location>
</feature>
<feature type="transmembrane region" description="Helical" evidence="1">
    <location>
        <begin position="182"/>
        <end position="202"/>
    </location>
</feature>
<dbReference type="EMBL" id="NIDE01000017">
    <property type="protein sequence ID" value="OWK36602.1"/>
    <property type="molecule type" value="Genomic_DNA"/>
</dbReference>
<keyword evidence="1" id="KW-1133">Transmembrane helix</keyword>
<sequence>MDAPAAPTIRFNRLLPYWAVLQTDLRQTARSWVYRLWVLMTVVVAGGYVLYKVGVHREAGIVQAASVQTGDLLRGLIIGSLGLVALLAVSSISSERGSVADAVLSRGISRYQYFLAKWHARLVVVLTTFGVLSSVVLIAHHFLFDPDLTFIGGLVALAMVAAVLAAVISWGVTIGALSNGTVIGITIFWLVIYGGIVVLSLLPEPYPNPDRVLSRLKFVLRGQYDPTLVVQVVAVSAVLSVLAGVVGLSGFSRKDV</sequence>
<name>A0A225D535_9BACT</name>
<evidence type="ECO:0000256" key="1">
    <source>
        <dbReference type="SAM" id="Phobius"/>
    </source>
</evidence>
<feature type="transmembrane region" description="Helical" evidence="1">
    <location>
        <begin position="150"/>
        <end position="170"/>
    </location>
</feature>
<dbReference type="Proteomes" id="UP000214646">
    <property type="component" value="Unassembled WGS sequence"/>
</dbReference>
<accession>A0A225D535</accession>
<keyword evidence="1" id="KW-0472">Membrane</keyword>
<gene>
    <name evidence="2" type="ORF">FRUB_09165</name>
</gene>